<dbReference type="GO" id="GO:0016779">
    <property type="term" value="F:nucleotidyltransferase activity"/>
    <property type="evidence" value="ECO:0007669"/>
    <property type="project" value="UniProtKB-KW"/>
</dbReference>
<dbReference type="CDD" id="cd02523">
    <property type="entry name" value="PC_cytidylyltransferase"/>
    <property type="match status" value="1"/>
</dbReference>
<evidence type="ECO:0000313" key="4">
    <source>
        <dbReference type="EMBL" id="QNN60276.1"/>
    </source>
</evidence>
<dbReference type="SUPFAM" id="SSF56112">
    <property type="entry name" value="Protein kinase-like (PK-like)"/>
    <property type="match status" value="1"/>
</dbReference>
<dbReference type="Pfam" id="PF12804">
    <property type="entry name" value="NTP_transf_3"/>
    <property type="match status" value="1"/>
</dbReference>
<accession>A0A7G9RXF1</accession>
<reference evidence="4 5" key="1">
    <citation type="submission" date="2020-08" db="EMBL/GenBank/DDBJ databases">
        <title>Genome sequence of Erysipelothrix inopinata DSM 15511T.</title>
        <authorList>
            <person name="Hyun D.-W."/>
            <person name="Bae J.-W."/>
        </authorList>
    </citation>
    <scope>NUCLEOTIDE SEQUENCE [LARGE SCALE GENOMIC DNA]</scope>
    <source>
        <strain evidence="4 5">DSM 15511</strain>
    </source>
</reference>
<keyword evidence="5" id="KW-1185">Reference proteome</keyword>
<dbReference type="Gene3D" id="3.90.1200.10">
    <property type="match status" value="1"/>
</dbReference>
<dbReference type="AlphaFoldDB" id="A0A7G9RXF1"/>
<gene>
    <name evidence="4" type="ORF">H9L01_07845</name>
</gene>
<protein>
    <submittedName>
        <fullName evidence="4">Phosphotransferase</fullName>
    </submittedName>
</protein>
<feature type="domain" description="MobA-like NTP transferase" evidence="3">
    <location>
        <begin position="65"/>
        <end position="151"/>
    </location>
</feature>
<evidence type="ECO:0000256" key="1">
    <source>
        <dbReference type="ARBA" id="ARBA00022679"/>
    </source>
</evidence>
<dbReference type="RefSeq" id="WP_187533406.1">
    <property type="nucleotide sequence ID" value="NZ_CBCSHU010000007.1"/>
</dbReference>
<dbReference type="PANTHER" id="PTHR43584">
    <property type="entry name" value="NUCLEOTIDYL TRANSFERASE"/>
    <property type="match status" value="1"/>
</dbReference>
<dbReference type="Pfam" id="PF01633">
    <property type="entry name" value="Choline_kinase"/>
    <property type="match status" value="1"/>
</dbReference>
<dbReference type="KEGG" id="eio:H9L01_07845"/>
<dbReference type="EMBL" id="CP060715">
    <property type="protein sequence ID" value="QNN60276.1"/>
    <property type="molecule type" value="Genomic_DNA"/>
</dbReference>
<dbReference type="InterPro" id="IPR025877">
    <property type="entry name" value="MobA-like_NTP_Trfase"/>
</dbReference>
<dbReference type="Proteomes" id="UP000515928">
    <property type="component" value="Chromosome"/>
</dbReference>
<dbReference type="CDD" id="cd05151">
    <property type="entry name" value="ChoK-like"/>
    <property type="match status" value="1"/>
</dbReference>
<dbReference type="InterPro" id="IPR050065">
    <property type="entry name" value="GlmU-like"/>
</dbReference>
<dbReference type="Gene3D" id="3.30.200.20">
    <property type="entry name" value="Phosphorylase Kinase, domain 1"/>
    <property type="match status" value="1"/>
</dbReference>
<keyword evidence="1 4" id="KW-0808">Transferase</keyword>
<dbReference type="InterPro" id="IPR011009">
    <property type="entry name" value="Kinase-like_dom_sf"/>
</dbReference>
<evidence type="ECO:0000259" key="3">
    <source>
        <dbReference type="Pfam" id="PF12804"/>
    </source>
</evidence>
<sequence>MVNSFVVLRDIIENNALTLNDLLSKFEFPAIQELSNSNLIEESKGVVSVTEEGLAKMKPFKVDNAIIMAAGMGSRFVPYSYYIPKGLIEVNDVPLVERQIIQFRDAGIENIYIIVGYMGKQFEYLAKKYDVKIIQNLDFATKNNISSLYYANKEGILGNSYLTPSDIYIEDNVFHQYEYHSWYATKYFEGKVSEWGIECDDTGLINNVSKSAVNQEAMYGTAFLSKSFTKVLAEKIVDLYEDESFSQWYWEDVYIKFMNELRLYSNLSAGESVLEFECYEELREFDTSYCKNARNPLLDIICKELDCSLSDIHGITPLKVGMTNDSFKFTVKDADYVFRVAGEGTDVLIDRYAEAKSYEAIQHLNISDEIIYFDPKKGIKIAKYIKNAKQFTEEDIEVMIGTIRKLHESDIEVEHKFDVNERIEYYFNLCESNEAKYYPGLLDHYDKIREIRDYVDANHNELCFCHIDPIVLNFVWSDDKHHLLDWEYSAISDPYLDLAMIVLFSYLPVNETDELLRLYLEEEPNEYQNALLYAYCSLVGVLWALWTQYKETRGETYGTYGIDQFKWSELYYDEFVKVTKVG</sequence>
<keyword evidence="2" id="KW-0548">Nucleotidyltransferase</keyword>
<dbReference type="Gene3D" id="3.90.550.10">
    <property type="entry name" value="Spore Coat Polysaccharide Biosynthesis Protein SpsA, Chain A"/>
    <property type="match status" value="1"/>
</dbReference>
<dbReference type="SUPFAM" id="SSF53448">
    <property type="entry name" value="Nucleotide-diphospho-sugar transferases"/>
    <property type="match status" value="1"/>
</dbReference>
<dbReference type="PANTHER" id="PTHR43584:SF5">
    <property type="entry name" value="PROTEIN LICC"/>
    <property type="match status" value="1"/>
</dbReference>
<evidence type="ECO:0000256" key="2">
    <source>
        <dbReference type="ARBA" id="ARBA00022695"/>
    </source>
</evidence>
<organism evidence="4 5">
    <name type="scientific">Erysipelothrix inopinata</name>
    <dbReference type="NCBI Taxonomy" id="225084"/>
    <lineage>
        <taxon>Bacteria</taxon>
        <taxon>Bacillati</taxon>
        <taxon>Bacillota</taxon>
        <taxon>Erysipelotrichia</taxon>
        <taxon>Erysipelotrichales</taxon>
        <taxon>Erysipelotrichaceae</taxon>
        <taxon>Erysipelothrix</taxon>
    </lineage>
</organism>
<name>A0A7G9RXF1_9FIRM</name>
<proteinExistence type="predicted"/>
<dbReference type="InterPro" id="IPR029044">
    <property type="entry name" value="Nucleotide-diphossugar_trans"/>
</dbReference>
<evidence type="ECO:0000313" key="5">
    <source>
        <dbReference type="Proteomes" id="UP000515928"/>
    </source>
</evidence>